<name>A0A2Z4Y6U2_SUMC1</name>
<dbReference type="AlphaFoldDB" id="A0A2Z4Y6U2"/>
<gene>
    <name evidence="1" type="ORF">BRCON_1645</name>
</gene>
<dbReference type="Gene3D" id="3.40.50.10610">
    <property type="entry name" value="ABC-type transport auxiliary lipoprotein component"/>
    <property type="match status" value="1"/>
</dbReference>
<sequence length="222" mass="25346">MVGLATAGRTNVATAPADANSAQRPKAVVLDFTMAPRVVEYRDEHRRLKYAEKPVETEKDVRGWWFGSNDVYYNANMGRIAADLFDEALHNAGLFNLVSRQDLRLYYADKKAYLQKKMKLGDKEAAQALEKLNPILIGRELGVEKVIVGHICDSEFRKNRTFGPFASVTSFQVSVYDVRTGELEFTRNYGGHDLFASQYTNFERRAARFVRDLKKHYSRHAN</sequence>
<organism evidence="1 2">
    <name type="scientific">Sumerlaea chitinivorans</name>
    <dbReference type="NCBI Taxonomy" id="2250252"/>
    <lineage>
        <taxon>Bacteria</taxon>
        <taxon>Candidatus Sumerlaeota</taxon>
        <taxon>Candidatus Sumerlaeia</taxon>
        <taxon>Candidatus Sumerlaeales</taxon>
        <taxon>Candidatus Sumerlaeaceae</taxon>
        <taxon>Candidatus Sumerlaea</taxon>
    </lineage>
</organism>
<proteinExistence type="predicted"/>
<dbReference type="KEGG" id="schv:BRCON_1645"/>
<protein>
    <submittedName>
        <fullName evidence="1">Uncharacterized protein</fullName>
    </submittedName>
</protein>
<evidence type="ECO:0000313" key="1">
    <source>
        <dbReference type="EMBL" id="AXA36422.1"/>
    </source>
</evidence>
<evidence type="ECO:0000313" key="2">
    <source>
        <dbReference type="Proteomes" id="UP000262583"/>
    </source>
</evidence>
<dbReference type="Proteomes" id="UP000262583">
    <property type="component" value="Chromosome"/>
</dbReference>
<dbReference type="EMBL" id="CP030759">
    <property type="protein sequence ID" value="AXA36422.1"/>
    <property type="molecule type" value="Genomic_DNA"/>
</dbReference>
<accession>A0A2Z4Y6U2</accession>
<reference evidence="1 2" key="1">
    <citation type="submission" date="2018-05" db="EMBL/GenBank/DDBJ databases">
        <title>A metagenomic window into the 2 km-deep terrestrial subsurface aquifer revealed taxonomically and functionally diverse microbial community comprising novel uncultured bacterial lineages.</title>
        <authorList>
            <person name="Kadnikov V.V."/>
            <person name="Mardanov A.V."/>
            <person name="Beletsky A.V."/>
            <person name="Banks D."/>
            <person name="Pimenov N.V."/>
            <person name="Frank Y.A."/>
            <person name="Karnachuk O.V."/>
            <person name="Ravin N.V."/>
        </authorList>
    </citation>
    <scope>NUCLEOTIDE SEQUENCE [LARGE SCALE GENOMIC DNA]</scope>
    <source>
        <strain evidence="1">BY</strain>
    </source>
</reference>